<keyword evidence="4" id="KW-1185">Reference proteome</keyword>
<dbReference type="InterPro" id="IPR050817">
    <property type="entry name" value="DjlA_DnaK_co-chaperone"/>
</dbReference>
<proteinExistence type="predicted"/>
<protein>
    <recommendedName>
        <fullName evidence="2">J domain-containing protein</fullName>
    </recommendedName>
</protein>
<feature type="region of interest" description="Disordered" evidence="1">
    <location>
        <begin position="75"/>
        <end position="98"/>
    </location>
</feature>
<dbReference type="Proteomes" id="UP001342314">
    <property type="component" value="Unassembled WGS sequence"/>
</dbReference>
<sequence length="353" mass="38464">MSSSLRPVAEFLSSGRGRTTISCVRATVASIRPHLSPNLRLGANPSPFDIFHFKRDQPLTPKEIKARYLQLVKIYHPDRQPRPDPSASTGKGKAPARDPDYEFKQIVAAHELLSNPARRETYLRSGYGWAGRGGSAAGGGGAGPASPWSQSTAEYHFRRGRPMTHGRRPASVYDHWTWSSTWSDPHNPHFRPEDGGGAAAGMAPNDAAAGWQGEGVFGKNGAIFLALALVTFLVTPLSAWYAVPTVPAGVDPFLPGSEGKLLSEMTPEELQASGAAGSAWMPRVYDKRHQDAAANLQRARLEAKVNGHEKREALKRRVEQMRREQAFERAQEVQAIERQQSGTGHLALPPPSS</sequence>
<reference evidence="3 4" key="1">
    <citation type="submission" date="2021-12" db="EMBL/GenBank/DDBJ databases">
        <title>High titer production of polyol ester of fatty acids by Rhodotorula paludigena BS15 towards product separation-free biomass refinery.</title>
        <authorList>
            <person name="Mano J."/>
            <person name="Ono H."/>
            <person name="Tanaka T."/>
            <person name="Naito K."/>
            <person name="Sushida H."/>
            <person name="Ike M."/>
            <person name="Tokuyasu K."/>
            <person name="Kitaoka M."/>
        </authorList>
    </citation>
    <scope>NUCLEOTIDE SEQUENCE [LARGE SCALE GENOMIC DNA]</scope>
    <source>
        <strain evidence="3 4">BS15</strain>
    </source>
</reference>
<name>A0AAV5GCK3_9BASI</name>
<dbReference type="PRINTS" id="PR00625">
    <property type="entry name" value="JDOMAIN"/>
</dbReference>
<dbReference type="SUPFAM" id="SSF46565">
    <property type="entry name" value="Chaperone J-domain"/>
    <property type="match status" value="1"/>
</dbReference>
<dbReference type="InterPro" id="IPR036869">
    <property type="entry name" value="J_dom_sf"/>
</dbReference>
<dbReference type="PANTHER" id="PTHR24074">
    <property type="entry name" value="CO-CHAPERONE PROTEIN DJLA"/>
    <property type="match status" value="1"/>
</dbReference>
<feature type="region of interest" description="Disordered" evidence="1">
    <location>
        <begin position="329"/>
        <end position="353"/>
    </location>
</feature>
<dbReference type="InterPro" id="IPR018253">
    <property type="entry name" value="DnaJ_domain_CS"/>
</dbReference>
<dbReference type="PROSITE" id="PS50076">
    <property type="entry name" value="DNAJ_2"/>
    <property type="match status" value="1"/>
</dbReference>
<gene>
    <name evidence="3" type="ORF">Rhopal_003215-T1</name>
</gene>
<organism evidence="3 4">
    <name type="scientific">Rhodotorula paludigena</name>
    <dbReference type="NCBI Taxonomy" id="86838"/>
    <lineage>
        <taxon>Eukaryota</taxon>
        <taxon>Fungi</taxon>
        <taxon>Dikarya</taxon>
        <taxon>Basidiomycota</taxon>
        <taxon>Pucciniomycotina</taxon>
        <taxon>Microbotryomycetes</taxon>
        <taxon>Sporidiobolales</taxon>
        <taxon>Sporidiobolaceae</taxon>
        <taxon>Rhodotorula</taxon>
    </lineage>
</organism>
<dbReference type="Pfam" id="PF00226">
    <property type="entry name" value="DnaJ"/>
    <property type="match status" value="1"/>
</dbReference>
<comment type="caution">
    <text evidence="3">The sequence shown here is derived from an EMBL/GenBank/DDBJ whole genome shotgun (WGS) entry which is preliminary data.</text>
</comment>
<feature type="domain" description="J" evidence="2">
    <location>
        <begin position="46"/>
        <end position="126"/>
    </location>
</feature>
<dbReference type="InterPro" id="IPR001623">
    <property type="entry name" value="DnaJ_domain"/>
</dbReference>
<dbReference type="PROSITE" id="PS00636">
    <property type="entry name" value="DNAJ_1"/>
    <property type="match status" value="1"/>
</dbReference>
<evidence type="ECO:0000313" key="4">
    <source>
        <dbReference type="Proteomes" id="UP001342314"/>
    </source>
</evidence>
<dbReference type="AlphaFoldDB" id="A0AAV5GCK3"/>
<dbReference type="EMBL" id="BQKY01000006">
    <property type="protein sequence ID" value="GJN90216.1"/>
    <property type="molecule type" value="Genomic_DNA"/>
</dbReference>
<evidence type="ECO:0000256" key="1">
    <source>
        <dbReference type="SAM" id="MobiDB-lite"/>
    </source>
</evidence>
<dbReference type="SMART" id="SM00271">
    <property type="entry name" value="DnaJ"/>
    <property type="match status" value="1"/>
</dbReference>
<evidence type="ECO:0000313" key="3">
    <source>
        <dbReference type="EMBL" id="GJN90216.1"/>
    </source>
</evidence>
<evidence type="ECO:0000259" key="2">
    <source>
        <dbReference type="PROSITE" id="PS50076"/>
    </source>
</evidence>
<dbReference type="CDD" id="cd06257">
    <property type="entry name" value="DnaJ"/>
    <property type="match status" value="1"/>
</dbReference>
<accession>A0AAV5GCK3</accession>
<dbReference type="Gene3D" id="1.10.287.110">
    <property type="entry name" value="DnaJ domain"/>
    <property type="match status" value="1"/>
</dbReference>